<name>A0A0E9XI27_ANGAN</name>
<organism evidence="1">
    <name type="scientific">Anguilla anguilla</name>
    <name type="common">European freshwater eel</name>
    <name type="synonym">Muraena anguilla</name>
    <dbReference type="NCBI Taxonomy" id="7936"/>
    <lineage>
        <taxon>Eukaryota</taxon>
        <taxon>Metazoa</taxon>
        <taxon>Chordata</taxon>
        <taxon>Craniata</taxon>
        <taxon>Vertebrata</taxon>
        <taxon>Euteleostomi</taxon>
        <taxon>Actinopterygii</taxon>
        <taxon>Neopterygii</taxon>
        <taxon>Teleostei</taxon>
        <taxon>Anguilliformes</taxon>
        <taxon>Anguillidae</taxon>
        <taxon>Anguilla</taxon>
    </lineage>
</organism>
<sequence>MAPGFAQSYTAFLIVCMSFTESNRVGQAPTELPIPTDVTKKQ</sequence>
<reference evidence="1" key="1">
    <citation type="submission" date="2014-11" db="EMBL/GenBank/DDBJ databases">
        <authorList>
            <person name="Amaro Gonzalez C."/>
        </authorList>
    </citation>
    <scope>NUCLEOTIDE SEQUENCE</scope>
</reference>
<accession>A0A0E9XI27</accession>
<proteinExistence type="predicted"/>
<protein>
    <submittedName>
        <fullName evidence="1">Uncharacterized protein</fullName>
    </submittedName>
</protein>
<dbReference type="AlphaFoldDB" id="A0A0E9XI27"/>
<evidence type="ECO:0000313" key="1">
    <source>
        <dbReference type="EMBL" id="JAI02305.1"/>
    </source>
</evidence>
<reference evidence="1" key="2">
    <citation type="journal article" date="2015" name="Fish Shellfish Immunol.">
        <title>Early steps in the European eel (Anguilla anguilla)-Vibrio vulnificus interaction in the gills: Role of the RtxA13 toxin.</title>
        <authorList>
            <person name="Callol A."/>
            <person name="Pajuelo D."/>
            <person name="Ebbesson L."/>
            <person name="Teles M."/>
            <person name="MacKenzie S."/>
            <person name="Amaro C."/>
        </authorList>
    </citation>
    <scope>NUCLEOTIDE SEQUENCE</scope>
</reference>
<dbReference type="EMBL" id="GBXM01006273">
    <property type="protein sequence ID" value="JAI02305.1"/>
    <property type="molecule type" value="Transcribed_RNA"/>
</dbReference>